<proteinExistence type="predicted"/>
<organism evidence="1 2">
    <name type="scientific">Gossypium armourianum</name>
    <dbReference type="NCBI Taxonomy" id="34283"/>
    <lineage>
        <taxon>Eukaryota</taxon>
        <taxon>Viridiplantae</taxon>
        <taxon>Streptophyta</taxon>
        <taxon>Embryophyta</taxon>
        <taxon>Tracheophyta</taxon>
        <taxon>Spermatophyta</taxon>
        <taxon>Magnoliopsida</taxon>
        <taxon>eudicotyledons</taxon>
        <taxon>Gunneridae</taxon>
        <taxon>Pentapetalae</taxon>
        <taxon>rosids</taxon>
        <taxon>malvids</taxon>
        <taxon>Malvales</taxon>
        <taxon>Malvaceae</taxon>
        <taxon>Malvoideae</taxon>
        <taxon>Gossypium</taxon>
    </lineage>
</organism>
<protein>
    <submittedName>
        <fullName evidence="1">Uncharacterized protein</fullName>
    </submittedName>
</protein>
<dbReference type="EMBL" id="JABFAE010000009">
    <property type="protein sequence ID" value="MBA0836019.1"/>
    <property type="molecule type" value="Genomic_DNA"/>
</dbReference>
<evidence type="ECO:0000313" key="2">
    <source>
        <dbReference type="Proteomes" id="UP000593575"/>
    </source>
</evidence>
<accession>A0A7J9JPD5</accession>
<reference evidence="1 2" key="1">
    <citation type="journal article" date="2019" name="Genome Biol. Evol.">
        <title>Insights into the evolution of the New World diploid cottons (Gossypium, subgenus Houzingenia) based on genome sequencing.</title>
        <authorList>
            <person name="Grover C.E."/>
            <person name="Arick M.A. 2nd"/>
            <person name="Thrash A."/>
            <person name="Conover J.L."/>
            <person name="Sanders W.S."/>
            <person name="Peterson D.G."/>
            <person name="Frelichowski J.E."/>
            <person name="Scheffler J.A."/>
            <person name="Scheffler B.E."/>
            <person name="Wendel J.F."/>
        </authorList>
    </citation>
    <scope>NUCLEOTIDE SEQUENCE [LARGE SCALE GENOMIC DNA]</scope>
    <source>
        <strain evidence="1">6</strain>
        <tissue evidence="1">Leaf</tissue>
    </source>
</reference>
<comment type="caution">
    <text evidence="1">The sequence shown here is derived from an EMBL/GenBank/DDBJ whole genome shotgun (WGS) entry which is preliminary data.</text>
</comment>
<sequence>MSMVGFQVPDDLLEEAKAAAR</sequence>
<name>A0A7J9JPD5_9ROSI</name>
<evidence type="ECO:0000313" key="1">
    <source>
        <dbReference type="EMBL" id="MBA0836019.1"/>
    </source>
</evidence>
<keyword evidence="2" id="KW-1185">Reference proteome</keyword>
<dbReference type="Proteomes" id="UP000593575">
    <property type="component" value="Unassembled WGS sequence"/>
</dbReference>
<gene>
    <name evidence="1" type="ORF">Goarm_008264</name>
</gene>
<dbReference type="AlphaFoldDB" id="A0A7J9JPD5"/>
<feature type="non-terminal residue" evidence="1">
    <location>
        <position position="21"/>
    </location>
</feature>